<accession>B4U552</accession>
<protein>
    <submittedName>
        <fullName evidence="5">Zinc-binding lipoprotein LraI, laminin-binding protein</fullName>
    </submittedName>
</protein>
<proteinExistence type="inferred from homology"/>
<reference evidence="5 6" key="1">
    <citation type="journal article" date="2008" name="PLoS ONE">
        <title>Genome sequence of a lancefield group C Streptococcus zooepidemicus strain causing epidemic nephritis: new information about an old disease.</title>
        <authorList>
            <person name="Beres S.B."/>
            <person name="Sesso R."/>
            <person name="Pinto S.W.L."/>
            <person name="Hoe N.P."/>
            <person name="Porcella S.F."/>
            <person name="Deleo F.R."/>
            <person name="Musser J.M."/>
        </authorList>
    </citation>
    <scope>NUCLEOTIDE SEQUENCE [LARGE SCALE GENOMIC DNA]</scope>
    <source>
        <strain evidence="5 6">MGCS10565</strain>
    </source>
</reference>
<dbReference type="Proteomes" id="UP000001873">
    <property type="component" value="Chromosome"/>
</dbReference>
<dbReference type="Gene3D" id="3.40.50.1980">
    <property type="entry name" value="Nitrogenase molybdenum iron protein domain"/>
    <property type="match status" value="2"/>
</dbReference>
<evidence type="ECO:0000313" key="6">
    <source>
        <dbReference type="Proteomes" id="UP000001873"/>
    </source>
</evidence>
<dbReference type="PROSITE" id="PS51257">
    <property type="entry name" value="PROKAR_LIPOPROTEIN"/>
    <property type="match status" value="1"/>
</dbReference>
<dbReference type="KEGG" id="sez:Sez_1736"/>
<sequence length="313" mass="34880">MNKGDHMKRKWIYLTLLLALFSGLVACSKPKEQSKQSRGMTIVTSFYPIYAMTKAVSGELNDVRMIQSGAGIHSFEPSVNDVAAIYDADLFVYHSHTLEAWADDLDPNLKKSKVAVFEASKSLTLDRVTGLEDIEVTDGIDPATLYDPHTWTDPILAGEEALAIAKELSRLDPKHEAIYTENAQAFQKEAKELVDEYTKKFKKTSSKTFVTQHTAFSYLAKRFGLKQLGISGISPEQEPTPRQLTEIQDFVKEYKVKTIFAEDNVNPKIAKAIAKTAGAKVKLLSPLEAAPKNNKSYLDNLRANLEALYQSLT</sequence>
<dbReference type="GO" id="GO:0007155">
    <property type="term" value="P:cell adhesion"/>
    <property type="evidence" value="ECO:0007669"/>
    <property type="project" value="InterPro"/>
</dbReference>
<evidence type="ECO:0000256" key="1">
    <source>
        <dbReference type="ARBA" id="ARBA00011028"/>
    </source>
</evidence>
<evidence type="ECO:0000256" key="4">
    <source>
        <dbReference type="RuleBase" id="RU003512"/>
    </source>
</evidence>
<comment type="similarity">
    <text evidence="1 4">Belongs to the bacterial solute-binding protein 9 family.</text>
</comment>
<dbReference type="PRINTS" id="PR00690">
    <property type="entry name" value="ADHESNFAMILY"/>
</dbReference>
<organism evidence="5 6">
    <name type="scientific">Streptococcus equi subsp. zooepidemicus (strain MGCS10565)</name>
    <dbReference type="NCBI Taxonomy" id="552526"/>
    <lineage>
        <taxon>Bacteria</taxon>
        <taxon>Bacillati</taxon>
        <taxon>Bacillota</taxon>
        <taxon>Bacilli</taxon>
        <taxon>Lactobacillales</taxon>
        <taxon>Streptococcaceae</taxon>
        <taxon>Streptococcus</taxon>
    </lineage>
</organism>
<evidence type="ECO:0000256" key="3">
    <source>
        <dbReference type="ARBA" id="ARBA00022729"/>
    </source>
</evidence>
<dbReference type="PANTHER" id="PTHR42953">
    <property type="entry name" value="HIGH-AFFINITY ZINC UPTAKE SYSTEM PROTEIN ZNUA-RELATED"/>
    <property type="match status" value="1"/>
</dbReference>
<dbReference type="HOGENOM" id="CLU_016838_1_0_9"/>
<evidence type="ECO:0000313" key="5">
    <source>
        <dbReference type="EMBL" id="ACG63063.1"/>
    </source>
</evidence>
<dbReference type="InterPro" id="IPR006128">
    <property type="entry name" value="Lipoprotein_PsaA-like"/>
</dbReference>
<dbReference type="InterPro" id="IPR006129">
    <property type="entry name" value="AdhesinB"/>
</dbReference>
<keyword evidence="2 4" id="KW-0813">Transport</keyword>
<dbReference type="PRINTS" id="PR00691">
    <property type="entry name" value="ADHESINB"/>
</dbReference>
<dbReference type="SUPFAM" id="SSF53807">
    <property type="entry name" value="Helical backbone' metal receptor"/>
    <property type="match status" value="1"/>
</dbReference>
<dbReference type="EMBL" id="CP001129">
    <property type="protein sequence ID" value="ACG63063.1"/>
    <property type="molecule type" value="Genomic_DNA"/>
</dbReference>
<dbReference type="AlphaFoldDB" id="B4U552"/>
<dbReference type="GO" id="GO:0046872">
    <property type="term" value="F:metal ion binding"/>
    <property type="evidence" value="ECO:0007669"/>
    <property type="project" value="InterPro"/>
</dbReference>
<dbReference type="PANTHER" id="PTHR42953:SF3">
    <property type="entry name" value="HIGH-AFFINITY ZINC UPTAKE SYSTEM PROTEIN ZNUA"/>
    <property type="match status" value="1"/>
</dbReference>
<dbReference type="GO" id="GO:0030001">
    <property type="term" value="P:metal ion transport"/>
    <property type="evidence" value="ECO:0007669"/>
    <property type="project" value="InterPro"/>
</dbReference>
<keyword evidence="5" id="KW-0449">Lipoprotein</keyword>
<keyword evidence="3" id="KW-0732">Signal</keyword>
<gene>
    <name evidence="5" type="primary">lraI</name>
    <name evidence="5" type="ordered locus">Sez_1736</name>
</gene>
<dbReference type="Pfam" id="PF01297">
    <property type="entry name" value="ZnuA"/>
    <property type="match status" value="1"/>
</dbReference>
<dbReference type="InterPro" id="IPR050492">
    <property type="entry name" value="Bact_metal-bind_prot9"/>
</dbReference>
<dbReference type="InterPro" id="IPR006127">
    <property type="entry name" value="ZnuA-like"/>
</dbReference>
<name>B4U552_STREM</name>
<evidence type="ECO:0000256" key="2">
    <source>
        <dbReference type="ARBA" id="ARBA00022448"/>
    </source>
</evidence>